<sequence>MEYETHEPDIQAGIENEARTECYHPGEQMFGYLTRALHKGVAEGSLRSGLEVEKAALILWACTIGIFVTGERKSQYLIEFHKTKPESFVTAAYDLILRSISKEAD</sequence>
<dbReference type="Gene3D" id="1.10.357.10">
    <property type="entry name" value="Tetracycline Repressor, domain 2"/>
    <property type="match status" value="1"/>
</dbReference>
<dbReference type="SUPFAM" id="SSF48498">
    <property type="entry name" value="Tetracyclin repressor-like, C-terminal domain"/>
    <property type="match status" value="1"/>
</dbReference>
<accession>A0A2L2XC06</accession>
<name>A0A2L2XC06_9FIRM</name>
<proteinExistence type="predicted"/>
<evidence type="ECO:0000313" key="2">
    <source>
        <dbReference type="Proteomes" id="UP000239549"/>
    </source>
</evidence>
<dbReference type="InterPro" id="IPR036271">
    <property type="entry name" value="Tet_transcr_reg_TetR-rel_C_sf"/>
</dbReference>
<gene>
    <name evidence="1" type="ORF">DCCM_2322</name>
</gene>
<protein>
    <submittedName>
        <fullName evidence="1">Uncharacterized protein</fullName>
    </submittedName>
</protein>
<dbReference type="Proteomes" id="UP000239549">
    <property type="component" value="Unassembled WGS sequence"/>
</dbReference>
<evidence type="ECO:0000313" key="1">
    <source>
        <dbReference type="EMBL" id="GBF33223.1"/>
    </source>
</evidence>
<dbReference type="OrthoDB" id="9812484at2"/>
<comment type="caution">
    <text evidence="1">The sequence shown here is derived from an EMBL/GenBank/DDBJ whole genome shotgun (WGS) entry which is preliminary data.</text>
</comment>
<dbReference type="RefSeq" id="WP_104371652.1">
    <property type="nucleotide sequence ID" value="NZ_BFAV01000079.1"/>
</dbReference>
<keyword evidence="2" id="KW-1185">Reference proteome</keyword>
<dbReference type="AlphaFoldDB" id="A0A2L2XC06"/>
<reference evidence="2" key="1">
    <citation type="submission" date="2018-02" db="EMBL/GenBank/DDBJ databases">
        <title>Genome sequence of Desulfocucumis palustris strain NAW-5.</title>
        <authorList>
            <person name="Watanabe M."/>
            <person name="Kojima H."/>
            <person name="Fukui M."/>
        </authorList>
    </citation>
    <scope>NUCLEOTIDE SEQUENCE [LARGE SCALE GENOMIC DNA]</scope>
    <source>
        <strain evidence="2">NAW-5</strain>
    </source>
</reference>
<dbReference type="EMBL" id="BFAV01000079">
    <property type="protein sequence ID" value="GBF33223.1"/>
    <property type="molecule type" value="Genomic_DNA"/>
</dbReference>
<organism evidence="1 2">
    <name type="scientific">Desulfocucumis palustris</name>
    <dbReference type="NCBI Taxonomy" id="1898651"/>
    <lineage>
        <taxon>Bacteria</taxon>
        <taxon>Bacillati</taxon>
        <taxon>Bacillota</taxon>
        <taxon>Clostridia</taxon>
        <taxon>Eubacteriales</taxon>
        <taxon>Desulfocucumaceae</taxon>
        <taxon>Desulfocucumis</taxon>
    </lineage>
</organism>